<evidence type="ECO:0000256" key="12">
    <source>
        <dbReference type="ARBA" id="ARBA00022977"/>
    </source>
</evidence>
<evidence type="ECO:0000256" key="4">
    <source>
        <dbReference type="ARBA" id="ARBA00009879"/>
    </source>
</evidence>
<comment type="catalytic activity">
    <reaction evidence="2">
        <text>4-amino-2-methyl-5-(phosphooxymethyl)pyrimidine + ATP = 4-amino-2-methyl-5-(diphosphooxymethyl)pyrimidine + ADP</text>
        <dbReference type="Rhea" id="RHEA:19893"/>
        <dbReference type="ChEBI" id="CHEBI:30616"/>
        <dbReference type="ChEBI" id="CHEBI:57841"/>
        <dbReference type="ChEBI" id="CHEBI:58354"/>
        <dbReference type="ChEBI" id="CHEBI:456216"/>
        <dbReference type="EC" id="2.7.4.7"/>
    </reaction>
</comment>
<dbReference type="Gene3D" id="3.40.1190.20">
    <property type="match status" value="1"/>
</dbReference>
<organism evidence="17 18">
    <name type="scientific">Liquorilactobacillus hordei DSM 19519</name>
    <dbReference type="NCBI Taxonomy" id="1423759"/>
    <lineage>
        <taxon>Bacteria</taxon>
        <taxon>Bacillati</taxon>
        <taxon>Bacillota</taxon>
        <taxon>Bacilli</taxon>
        <taxon>Lactobacillales</taxon>
        <taxon>Lactobacillaceae</taxon>
        <taxon>Liquorilactobacillus</taxon>
    </lineage>
</organism>
<evidence type="ECO:0000256" key="13">
    <source>
        <dbReference type="ARBA" id="ARBA00037917"/>
    </source>
</evidence>
<dbReference type="PATRIC" id="fig|1423759.3.peg.1601"/>
<dbReference type="GO" id="GO:0008902">
    <property type="term" value="F:hydroxymethylpyrimidine kinase activity"/>
    <property type="evidence" value="ECO:0007669"/>
    <property type="project" value="UniProtKB-EC"/>
</dbReference>
<feature type="domain" description="Pyridoxamine kinase/Phosphomethylpyrimidine kinase" evidence="16">
    <location>
        <begin position="21"/>
        <end position="268"/>
    </location>
</feature>
<evidence type="ECO:0000256" key="1">
    <source>
        <dbReference type="ARBA" id="ARBA00000151"/>
    </source>
</evidence>
<reference evidence="17 18" key="1">
    <citation type="journal article" date="2015" name="Genome Announc.">
        <title>Expanding the biotechnology potential of lactobacilli through comparative genomics of 213 strains and associated genera.</title>
        <authorList>
            <person name="Sun Z."/>
            <person name="Harris H.M."/>
            <person name="McCann A."/>
            <person name="Guo C."/>
            <person name="Argimon S."/>
            <person name="Zhang W."/>
            <person name="Yang X."/>
            <person name="Jeffery I.B."/>
            <person name="Cooney J.C."/>
            <person name="Kagawa T.F."/>
            <person name="Liu W."/>
            <person name="Song Y."/>
            <person name="Salvetti E."/>
            <person name="Wrobel A."/>
            <person name="Rasinkangas P."/>
            <person name="Parkhill J."/>
            <person name="Rea M.C."/>
            <person name="O'Sullivan O."/>
            <person name="Ritari J."/>
            <person name="Douillard F.P."/>
            <person name="Paul Ross R."/>
            <person name="Yang R."/>
            <person name="Briner A.E."/>
            <person name="Felis G.E."/>
            <person name="de Vos W.M."/>
            <person name="Barrangou R."/>
            <person name="Klaenhammer T.R."/>
            <person name="Caufield P.W."/>
            <person name="Cui Y."/>
            <person name="Zhang H."/>
            <person name="O'Toole P.W."/>
        </authorList>
    </citation>
    <scope>NUCLEOTIDE SEQUENCE [LARGE SCALE GENOMIC DNA]</scope>
    <source>
        <strain evidence="17 18">DSM 19519</strain>
    </source>
</reference>
<dbReference type="FunFam" id="3.40.1190.20:FF:000003">
    <property type="entry name" value="Phosphomethylpyrimidine kinase ThiD"/>
    <property type="match status" value="1"/>
</dbReference>
<dbReference type="Pfam" id="PF08543">
    <property type="entry name" value="Phos_pyr_kin"/>
    <property type="match status" value="1"/>
</dbReference>
<evidence type="ECO:0000256" key="14">
    <source>
        <dbReference type="ARBA" id="ARBA00042102"/>
    </source>
</evidence>
<name>A0A0R1MAG9_9LACO</name>
<evidence type="ECO:0000256" key="3">
    <source>
        <dbReference type="ARBA" id="ARBA00004769"/>
    </source>
</evidence>
<dbReference type="EMBL" id="AZDX01000045">
    <property type="protein sequence ID" value="KRL05239.1"/>
    <property type="molecule type" value="Genomic_DNA"/>
</dbReference>
<keyword evidence="8" id="KW-0808">Transferase</keyword>
<comment type="pathway">
    <text evidence="3">Cofactor biosynthesis; thiamine diphosphate biosynthesis; 4-amino-2-methyl-5-diphosphomethylpyrimidine from 5-amino-1-(5-phospho-D-ribosyl)imidazole: step 3/3.</text>
</comment>
<sequence>MKRDVFMANEYPQVMTIAGSDSDGSAGMQADLHTFFTRKVYGISVMTACVAGNSYGIHASISLPLDFINQEFADIAADFKVKAAKTGMLADSSLIKNVVQNYKEYDFGPLVVDPVIMTKHGNMLLEESAFETLRELLVPLATVITPNFYESEKLADMKINNDDDLVTAAHKLQQMGAKNVVAKGYHQDSNQTEVRDFVLLESGKSFWLSAPYHHTTHINGTGDSLSACIAAEIAKGTDIEQAIRIAKNYVNTAIWNEIAVGHKFGPINHWAPKSE</sequence>
<dbReference type="InterPro" id="IPR029056">
    <property type="entry name" value="Ribokinase-like"/>
</dbReference>
<evidence type="ECO:0000256" key="9">
    <source>
        <dbReference type="ARBA" id="ARBA00022741"/>
    </source>
</evidence>
<dbReference type="STRING" id="1423759.FC92_GL001529"/>
<evidence type="ECO:0000259" key="16">
    <source>
        <dbReference type="Pfam" id="PF08543"/>
    </source>
</evidence>
<protein>
    <recommendedName>
        <fullName evidence="7">Hydroxymethylpyrimidine/phosphomethylpyrimidine kinase</fullName>
        <ecNumber evidence="5">2.7.1.49</ecNumber>
        <ecNumber evidence="6">2.7.4.7</ecNumber>
    </recommendedName>
    <alternativeName>
        <fullName evidence="14">Hydroxymethylpyrimidine kinase</fullName>
    </alternativeName>
    <alternativeName>
        <fullName evidence="15">Hydroxymethylpyrimidine phosphate kinase</fullName>
    </alternativeName>
</protein>
<evidence type="ECO:0000313" key="18">
    <source>
        <dbReference type="Proteomes" id="UP000051448"/>
    </source>
</evidence>
<dbReference type="NCBIfam" id="TIGR00097">
    <property type="entry name" value="HMP-P_kinase"/>
    <property type="match status" value="1"/>
</dbReference>
<dbReference type="AlphaFoldDB" id="A0A0R1MAG9"/>
<keyword evidence="12" id="KW-0784">Thiamine biosynthesis</keyword>
<dbReference type="Proteomes" id="UP000051448">
    <property type="component" value="Unassembled WGS sequence"/>
</dbReference>
<dbReference type="GO" id="GO:0008972">
    <property type="term" value="F:phosphomethylpyrimidine kinase activity"/>
    <property type="evidence" value="ECO:0007669"/>
    <property type="project" value="UniProtKB-EC"/>
</dbReference>
<keyword evidence="11" id="KW-0067">ATP-binding</keyword>
<evidence type="ECO:0000256" key="15">
    <source>
        <dbReference type="ARBA" id="ARBA00043176"/>
    </source>
</evidence>
<dbReference type="InterPro" id="IPR004399">
    <property type="entry name" value="HMP/HMP-P_kinase_dom"/>
</dbReference>
<gene>
    <name evidence="17" type="ORF">FC92_GL001529</name>
</gene>
<dbReference type="PANTHER" id="PTHR20858">
    <property type="entry name" value="PHOSPHOMETHYLPYRIMIDINE KINASE"/>
    <property type="match status" value="1"/>
</dbReference>
<dbReference type="PANTHER" id="PTHR20858:SF17">
    <property type="entry name" value="HYDROXYMETHYLPYRIMIDINE_PHOSPHOMETHYLPYRIMIDINE KINASE THI20-RELATED"/>
    <property type="match status" value="1"/>
</dbReference>
<keyword evidence="9" id="KW-0547">Nucleotide-binding</keyword>
<dbReference type="GO" id="GO:0009228">
    <property type="term" value="P:thiamine biosynthetic process"/>
    <property type="evidence" value="ECO:0007669"/>
    <property type="project" value="UniProtKB-KW"/>
</dbReference>
<comment type="similarity">
    <text evidence="4">Belongs to the ThiD family.</text>
</comment>
<dbReference type="GO" id="GO:0005829">
    <property type="term" value="C:cytosol"/>
    <property type="evidence" value="ECO:0007669"/>
    <property type="project" value="TreeGrafter"/>
</dbReference>
<evidence type="ECO:0000256" key="6">
    <source>
        <dbReference type="ARBA" id="ARBA00012963"/>
    </source>
</evidence>
<dbReference type="GO" id="GO:0005524">
    <property type="term" value="F:ATP binding"/>
    <property type="evidence" value="ECO:0007669"/>
    <property type="project" value="UniProtKB-KW"/>
</dbReference>
<proteinExistence type="inferred from homology"/>
<comment type="catalytic activity">
    <reaction evidence="1">
        <text>4-amino-5-hydroxymethyl-2-methylpyrimidine + ATP = 4-amino-2-methyl-5-(phosphooxymethyl)pyrimidine + ADP + H(+)</text>
        <dbReference type="Rhea" id="RHEA:23096"/>
        <dbReference type="ChEBI" id="CHEBI:15378"/>
        <dbReference type="ChEBI" id="CHEBI:16892"/>
        <dbReference type="ChEBI" id="CHEBI:30616"/>
        <dbReference type="ChEBI" id="CHEBI:58354"/>
        <dbReference type="ChEBI" id="CHEBI:456216"/>
        <dbReference type="EC" id="2.7.1.49"/>
    </reaction>
</comment>
<dbReference type="CDD" id="cd01169">
    <property type="entry name" value="HMPP_kinase"/>
    <property type="match status" value="1"/>
</dbReference>
<evidence type="ECO:0000313" key="17">
    <source>
        <dbReference type="EMBL" id="KRL05239.1"/>
    </source>
</evidence>
<comment type="caution">
    <text evidence="17">The sequence shown here is derived from an EMBL/GenBank/DDBJ whole genome shotgun (WGS) entry which is preliminary data.</text>
</comment>
<evidence type="ECO:0000256" key="8">
    <source>
        <dbReference type="ARBA" id="ARBA00022679"/>
    </source>
</evidence>
<dbReference type="EC" id="2.7.1.49" evidence="5"/>
<evidence type="ECO:0000256" key="2">
    <source>
        <dbReference type="ARBA" id="ARBA00000565"/>
    </source>
</evidence>
<dbReference type="SUPFAM" id="SSF53613">
    <property type="entry name" value="Ribokinase-like"/>
    <property type="match status" value="1"/>
</dbReference>
<evidence type="ECO:0000256" key="5">
    <source>
        <dbReference type="ARBA" id="ARBA00012135"/>
    </source>
</evidence>
<dbReference type="InterPro" id="IPR013749">
    <property type="entry name" value="PM/HMP-P_kinase-1"/>
</dbReference>
<accession>A0A0R1MAG9</accession>
<evidence type="ECO:0000256" key="11">
    <source>
        <dbReference type="ARBA" id="ARBA00022840"/>
    </source>
</evidence>
<dbReference type="EC" id="2.7.4.7" evidence="6"/>
<evidence type="ECO:0000256" key="10">
    <source>
        <dbReference type="ARBA" id="ARBA00022777"/>
    </source>
</evidence>
<comment type="pathway">
    <text evidence="13">Cofactor biosynthesis; thiamine diphosphate biosynthesis; 4-amino-2-methyl-5-diphosphomethylpyrimidine from 5-amino-1-(5-phospho-D-ribosyl)imidazole: step 2/3.</text>
</comment>
<keyword evidence="10 17" id="KW-0418">Kinase</keyword>
<keyword evidence="18" id="KW-1185">Reference proteome</keyword>
<evidence type="ECO:0000256" key="7">
    <source>
        <dbReference type="ARBA" id="ARBA00019161"/>
    </source>
</evidence>